<dbReference type="EMBL" id="QMDX01000002">
    <property type="protein sequence ID" value="TSD15325.1"/>
    <property type="molecule type" value="Genomic_DNA"/>
</dbReference>
<accession>A0A554NDD1</accession>
<dbReference type="AlphaFoldDB" id="A0A554NDD1"/>
<protein>
    <submittedName>
        <fullName evidence="1">DUF2071 domain-containing protein</fullName>
    </submittedName>
</protein>
<dbReference type="InParanoid" id="A0A554NDD1"/>
<dbReference type="Gene3D" id="2.40.400.10">
    <property type="entry name" value="Acetoacetate decarboxylase-like"/>
    <property type="match status" value="1"/>
</dbReference>
<gene>
    <name evidence="1" type="ORF">DP107_05615</name>
</gene>
<dbReference type="Proteomes" id="UP000319894">
    <property type="component" value="Unassembled WGS sequence"/>
</dbReference>
<comment type="caution">
    <text evidence="1">The sequence shown here is derived from an EMBL/GenBank/DDBJ whole genome shotgun (WGS) entry which is preliminary data.</text>
</comment>
<evidence type="ECO:0000313" key="2">
    <source>
        <dbReference type="Proteomes" id="UP000319894"/>
    </source>
</evidence>
<keyword evidence="2" id="KW-1185">Reference proteome</keyword>
<dbReference type="InterPro" id="IPR023375">
    <property type="entry name" value="ADC_dom_sf"/>
</dbReference>
<name>A0A554NDD1_9EURY</name>
<dbReference type="RefSeq" id="WP_144261164.1">
    <property type="nucleotide sequence ID" value="NZ_QMDX01000002.1"/>
</dbReference>
<sequence>MPPLLTVTGRDVLFAHWPLDPAAVEPLVPDPLSVAAYDGRARVSALALENVAVAPGALSVPRGLRRGFAQLNLRTYVEHGDESGVYFLSLDSGSRLGAAVGQRAFGLPFRPAQARIRRAGDTVRFTSRRRTDAGDAAVFAARYRPDGEAYAAEPDSIEAFCIERVRYLFPAREATAALPGDGSDGVVVGRIERDPWELRPVDATVRTNTLLAAAGLPEPDAAPELRYSPGFRMGVLPPETRD</sequence>
<proteinExistence type="predicted"/>
<evidence type="ECO:0000313" key="1">
    <source>
        <dbReference type="EMBL" id="TSD15325.1"/>
    </source>
</evidence>
<dbReference type="Pfam" id="PF09844">
    <property type="entry name" value="DUF2071"/>
    <property type="match status" value="1"/>
</dbReference>
<dbReference type="PANTHER" id="PTHR39186:SF1">
    <property type="entry name" value="DUF2071 DOMAIN-CONTAINING PROTEIN"/>
    <property type="match status" value="1"/>
</dbReference>
<reference evidence="1 2" key="1">
    <citation type="submission" date="2018-06" db="EMBL/GenBank/DDBJ databases">
        <title>Natronomonas sp. F16-60 a new haloarchaeon isolated from a solar saltern of Isla Cristina, Huelva, Spain.</title>
        <authorList>
            <person name="Duran-Viseras A."/>
            <person name="Sanchez-Porro C."/>
            <person name="Ventosa A."/>
        </authorList>
    </citation>
    <scope>NUCLEOTIDE SEQUENCE [LARGE SCALE GENOMIC DNA]</scope>
    <source>
        <strain evidence="1 2">F16-60</strain>
    </source>
</reference>
<dbReference type="OrthoDB" id="233478at2157"/>
<dbReference type="PANTHER" id="PTHR39186">
    <property type="entry name" value="DUF2071 FAMILY PROTEIN"/>
    <property type="match status" value="1"/>
</dbReference>
<dbReference type="SUPFAM" id="SSF160104">
    <property type="entry name" value="Acetoacetate decarboxylase-like"/>
    <property type="match status" value="1"/>
</dbReference>
<dbReference type="InterPro" id="IPR018644">
    <property type="entry name" value="DUF2071"/>
</dbReference>
<organism evidence="1 2">
    <name type="scientific">Haloglomus irregulare</name>
    <dbReference type="NCBI Taxonomy" id="2234134"/>
    <lineage>
        <taxon>Archaea</taxon>
        <taxon>Methanobacteriati</taxon>
        <taxon>Methanobacteriota</taxon>
        <taxon>Stenosarchaea group</taxon>
        <taxon>Halobacteria</taxon>
        <taxon>Halobacteriales</taxon>
        <taxon>Natronomonadaceae</taxon>
        <taxon>Haloglomus</taxon>
    </lineage>
</organism>